<dbReference type="GO" id="GO:0008168">
    <property type="term" value="F:methyltransferase activity"/>
    <property type="evidence" value="ECO:0007669"/>
    <property type="project" value="UniProtKB-KW"/>
</dbReference>
<dbReference type="AlphaFoldDB" id="A0A561TZP2"/>
<evidence type="ECO:0000313" key="2">
    <source>
        <dbReference type="EMBL" id="TWF92587.1"/>
    </source>
</evidence>
<keyword evidence="2" id="KW-0489">Methyltransferase</keyword>
<reference evidence="2 3" key="1">
    <citation type="submission" date="2019-06" db="EMBL/GenBank/DDBJ databases">
        <title>Sequencing the genomes of 1000 actinobacteria strains.</title>
        <authorList>
            <person name="Klenk H.-P."/>
        </authorList>
    </citation>
    <scope>NUCLEOTIDE SEQUENCE [LARGE SCALE GENOMIC DNA]</scope>
    <source>
        <strain evidence="2 3">DSM 46699</strain>
    </source>
</reference>
<dbReference type="RefSeq" id="WP_145745148.1">
    <property type="nucleotide sequence ID" value="NZ_VIWX01000007.1"/>
</dbReference>
<gene>
    <name evidence="2" type="ORF">FHU35_17230</name>
</gene>
<dbReference type="Pfam" id="PF13489">
    <property type="entry name" value="Methyltransf_23"/>
    <property type="match status" value="1"/>
</dbReference>
<dbReference type="SUPFAM" id="SSF53335">
    <property type="entry name" value="S-adenosyl-L-methionine-dependent methyltransferases"/>
    <property type="match status" value="1"/>
</dbReference>
<keyword evidence="1 2" id="KW-0808">Transferase</keyword>
<dbReference type="CDD" id="cd02440">
    <property type="entry name" value="AdoMet_MTases"/>
    <property type="match status" value="1"/>
</dbReference>
<protein>
    <submittedName>
        <fullName evidence="2">Methyltransferase family protein</fullName>
    </submittedName>
</protein>
<dbReference type="PANTHER" id="PTHR43861:SF3">
    <property type="entry name" value="PUTATIVE (AFU_ORTHOLOGUE AFUA_2G14390)-RELATED"/>
    <property type="match status" value="1"/>
</dbReference>
<dbReference type="OrthoDB" id="3469983at2"/>
<accession>A0A561TZP2</accession>
<organism evidence="2 3">
    <name type="scientific">Saccharopolyspora dendranthemae</name>
    <dbReference type="NCBI Taxonomy" id="1181886"/>
    <lineage>
        <taxon>Bacteria</taxon>
        <taxon>Bacillati</taxon>
        <taxon>Actinomycetota</taxon>
        <taxon>Actinomycetes</taxon>
        <taxon>Pseudonocardiales</taxon>
        <taxon>Pseudonocardiaceae</taxon>
        <taxon>Saccharopolyspora</taxon>
    </lineage>
</organism>
<evidence type="ECO:0000256" key="1">
    <source>
        <dbReference type="ARBA" id="ARBA00022679"/>
    </source>
</evidence>
<dbReference type="Gene3D" id="3.40.50.150">
    <property type="entry name" value="Vaccinia Virus protein VP39"/>
    <property type="match status" value="1"/>
</dbReference>
<dbReference type="Proteomes" id="UP000316184">
    <property type="component" value="Unassembled WGS sequence"/>
</dbReference>
<keyword evidence="3" id="KW-1185">Reference proteome</keyword>
<comment type="caution">
    <text evidence="2">The sequence shown here is derived from an EMBL/GenBank/DDBJ whole genome shotgun (WGS) entry which is preliminary data.</text>
</comment>
<dbReference type="InterPro" id="IPR029063">
    <property type="entry name" value="SAM-dependent_MTases_sf"/>
</dbReference>
<dbReference type="GO" id="GO:0032259">
    <property type="term" value="P:methylation"/>
    <property type="evidence" value="ECO:0007669"/>
    <property type="project" value="UniProtKB-KW"/>
</dbReference>
<sequence length="259" mass="28472">MTSAKSKYLLTSAGDLGLEQLICLSELLDDDSTRVLGEIAQPGWRCLDVGSGLGTVANWLAERTGDVVAVDLHPDHIRSRPGLEVRRHDIRDGAPGGPFDLIHVRMVLLHLSEREEVLRQLIDSLKPGGWLVDSEFIGPPLQVVAETEPGDGELFNEVVGMCCNRIGVASGISYTWAEEVDSQLVAAGLAEVRSRRFEQTFTGGDAGGRLFRCYIDQLETRLLAEGITAAELARFRDVVLDPRFRAWMFTNVVSMGRKP</sequence>
<proteinExistence type="predicted"/>
<evidence type="ECO:0000313" key="3">
    <source>
        <dbReference type="Proteomes" id="UP000316184"/>
    </source>
</evidence>
<name>A0A561TZP2_9PSEU</name>
<dbReference type="PANTHER" id="PTHR43861">
    <property type="entry name" value="TRANS-ACONITATE 2-METHYLTRANSFERASE-RELATED"/>
    <property type="match status" value="1"/>
</dbReference>
<dbReference type="EMBL" id="VIWX01000007">
    <property type="protein sequence ID" value="TWF92587.1"/>
    <property type="molecule type" value="Genomic_DNA"/>
</dbReference>